<comment type="caution">
    <text evidence="1">The sequence shown here is derived from an EMBL/GenBank/DDBJ whole genome shotgun (WGS) entry which is preliminary data.</text>
</comment>
<name>A0A0F9B040_9ZZZZ</name>
<accession>A0A0F9B040</accession>
<reference evidence="1" key="1">
    <citation type="journal article" date="2015" name="Nature">
        <title>Complex archaea that bridge the gap between prokaryotes and eukaryotes.</title>
        <authorList>
            <person name="Spang A."/>
            <person name="Saw J.H."/>
            <person name="Jorgensen S.L."/>
            <person name="Zaremba-Niedzwiedzka K."/>
            <person name="Martijn J."/>
            <person name="Lind A.E."/>
            <person name="van Eijk R."/>
            <person name="Schleper C."/>
            <person name="Guy L."/>
            <person name="Ettema T.J."/>
        </authorList>
    </citation>
    <scope>NUCLEOTIDE SEQUENCE</scope>
</reference>
<evidence type="ECO:0000313" key="1">
    <source>
        <dbReference type="EMBL" id="KKK77961.1"/>
    </source>
</evidence>
<dbReference type="AlphaFoldDB" id="A0A0F9B040"/>
<gene>
    <name evidence="1" type="ORF">LCGC14_2848340</name>
</gene>
<organism evidence="1">
    <name type="scientific">marine sediment metagenome</name>
    <dbReference type="NCBI Taxonomy" id="412755"/>
    <lineage>
        <taxon>unclassified sequences</taxon>
        <taxon>metagenomes</taxon>
        <taxon>ecological metagenomes</taxon>
    </lineage>
</organism>
<dbReference type="EMBL" id="LAZR01054706">
    <property type="protein sequence ID" value="KKK77961.1"/>
    <property type="molecule type" value="Genomic_DNA"/>
</dbReference>
<sequence length="106" mass="11557">MGIKSNIGICKCGQVWRFGAADGDCIHANAGPPIAERELRFKRAIVTVLNRGEYPAAGRITLELGLARPSGVLNTIEGKWRREVLGPLGWKQTVRSDGMKGKWVKG</sequence>
<proteinExistence type="predicted"/>
<protein>
    <submittedName>
        <fullName evidence="1">Uncharacterized protein</fullName>
    </submittedName>
</protein>